<dbReference type="OrthoDB" id="2387105at2759"/>
<evidence type="ECO:0000313" key="2">
    <source>
        <dbReference type="EMBL" id="ORY38022.1"/>
    </source>
</evidence>
<dbReference type="AlphaFoldDB" id="A0A1Y2BTC7"/>
<evidence type="ECO:0000313" key="3">
    <source>
        <dbReference type="Proteomes" id="UP000193920"/>
    </source>
</evidence>
<comment type="caution">
    <text evidence="2">The sequence shown here is derived from an EMBL/GenBank/DDBJ whole genome shotgun (WGS) entry which is preliminary data.</text>
</comment>
<dbReference type="Proteomes" id="UP000193920">
    <property type="component" value="Unassembled WGS sequence"/>
</dbReference>
<name>A0A1Y2BTC7_9FUNG</name>
<organism evidence="2 3">
    <name type="scientific">Neocallimastix californiae</name>
    <dbReference type="NCBI Taxonomy" id="1754190"/>
    <lineage>
        <taxon>Eukaryota</taxon>
        <taxon>Fungi</taxon>
        <taxon>Fungi incertae sedis</taxon>
        <taxon>Chytridiomycota</taxon>
        <taxon>Chytridiomycota incertae sedis</taxon>
        <taxon>Neocallimastigomycetes</taxon>
        <taxon>Neocallimastigales</taxon>
        <taxon>Neocallimastigaceae</taxon>
        <taxon>Neocallimastix</taxon>
    </lineage>
</organism>
<proteinExistence type="predicted"/>
<keyword evidence="1" id="KW-0472">Membrane</keyword>
<feature type="transmembrane region" description="Helical" evidence="1">
    <location>
        <begin position="577"/>
        <end position="599"/>
    </location>
</feature>
<dbReference type="EMBL" id="MCOG01000139">
    <property type="protein sequence ID" value="ORY38022.1"/>
    <property type="molecule type" value="Genomic_DNA"/>
</dbReference>
<sequence length="600" mass="69315">MNCLVFISILLFIIGNVFGRIVNFNLLTFGNQVTVTYNDKTLEMKRVDNYSNIFSISGLCPDDEFEYSYSVDGASEGFKRKLEKGLLTTHNEFFGRKDTLMTLKGMGYPEDKPLWNRSIGKTELFDDSYIPTVIIDQGSRDFFITGNDTWTLGRFTIVIKDEVFTEENVPTKAQNRYQDKFQFRIKLENKIHKRKVFKFRANPADPCFFRQSLYGDIVAAVGNPVHNQIIVRVYLSDGTAIGLYQMIEVTSSKSFIKSQFYGDESTGKINVPETGLGFPLDCSTGADFIKGGPFTAFQYSEGENNKKISYLTDAMHELDVNNEEEVEKFSREWFDLDVFFRSLCFEYLTGDWDSYWMYTSNFVMYDAPEESTKNTFKYYFIDQDFDLTFGIGLSEKINLYGDAFPSQSYKTLVDRTWNIHTHDGPNREAIDIFLRGGVTTKMFENHLISIVKHVFNPVALGRRLDEYVRRYTDEVEWDYNINRLHIGADPNKPRYVWTMDDYYENLESTPKENVGWGLKQWIKMRAEAVSTEFGFEWDQKPLDPIVKFKDIGNNNTISLVQNPNFNNVTSGSINSHFSVHIINTSFIGIFLVAMILLSII</sequence>
<accession>A0A1Y2BTC7</accession>
<dbReference type="STRING" id="1754190.A0A1Y2BTC7"/>
<reference evidence="2 3" key="1">
    <citation type="submission" date="2016-08" db="EMBL/GenBank/DDBJ databases">
        <title>A Parts List for Fungal Cellulosomes Revealed by Comparative Genomics.</title>
        <authorList>
            <consortium name="DOE Joint Genome Institute"/>
            <person name="Haitjema C.H."/>
            <person name="Gilmore S.P."/>
            <person name="Henske J.K."/>
            <person name="Solomon K.V."/>
            <person name="De Groot R."/>
            <person name="Kuo A."/>
            <person name="Mondo S.J."/>
            <person name="Salamov A.A."/>
            <person name="Labutti K."/>
            <person name="Zhao Z."/>
            <person name="Chiniquy J."/>
            <person name="Barry K."/>
            <person name="Brewer H.M."/>
            <person name="Purvine S.O."/>
            <person name="Wright A.T."/>
            <person name="Boxma B."/>
            <person name="Van Alen T."/>
            <person name="Hackstein J.H."/>
            <person name="Baker S.E."/>
            <person name="Grigoriev I.V."/>
            <person name="O'Malley M.A."/>
        </authorList>
    </citation>
    <scope>NUCLEOTIDE SEQUENCE [LARGE SCALE GENOMIC DNA]</scope>
    <source>
        <strain evidence="2 3">G1</strain>
    </source>
</reference>
<evidence type="ECO:0000256" key="1">
    <source>
        <dbReference type="SAM" id="Phobius"/>
    </source>
</evidence>
<keyword evidence="1" id="KW-1133">Transmembrane helix</keyword>
<gene>
    <name evidence="2" type="ORF">LY90DRAFT_386295</name>
</gene>
<evidence type="ECO:0008006" key="4">
    <source>
        <dbReference type="Google" id="ProtNLM"/>
    </source>
</evidence>
<keyword evidence="1" id="KW-0812">Transmembrane</keyword>
<keyword evidence="3" id="KW-1185">Reference proteome</keyword>
<dbReference type="InterPro" id="IPR014867">
    <property type="entry name" value="Spore_coat_CotH_CotH2/3/7"/>
</dbReference>
<protein>
    <recommendedName>
        <fullName evidence="4">Coth-domain-containing protein</fullName>
    </recommendedName>
</protein>
<dbReference type="Pfam" id="PF08757">
    <property type="entry name" value="CotH"/>
    <property type="match status" value="1"/>
</dbReference>